<dbReference type="InterPro" id="IPR011050">
    <property type="entry name" value="Pectin_lyase_fold/virulence"/>
</dbReference>
<accession>A0A7S3EBG0</accession>
<dbReference type="InterPro" id="IPR012334">
    <property type="entry name" value="Pectin_lyas_fold"/>
</dbReference>
<evidence type="ECO:0008006" key="3">
    <source>
        <dbReference type="Google" id="ProtNLM"/>
    </source>
</evidence>
<evidence type="ECO:0000256" key="1">
    <source>
        <dbReference type="SAM" id="SignalP"/>
    </source>
</evidence>
<keyword evidence="1" id="KW-0732">Signal</keyword>
<dbReference type="Gene3D" id="2.160.20.10">
    <property type="entry name" value="Single-stranded right-handed beta-helix, Pectin lyase-like"/>
    <property type="match status" value="1"/>
</dbReference>
<evidence type="ECO:0000313" key="2">
    <source>
        <dbReference type="EMBL" id="CAE0043584.1"/>
    </source>
</evidence>
<dbReference type="AlphaFoldDB" id="A0A7S3EBG0"/>
<dbReference type="EMBL" id="HBHW01014971">
    <property type="protein sequence ID" value="CAE0043584.1"/>
    <property type="molecule type" value="Transcribed_RNA"/>
</dbReference>
<gene>
    <name evidence="2" type="ORF">RMAR00112_LOCUS11557</name>
</gene>
<name>A0A7S3EBG0_9RHOD</name>
<reference evidence="2" key="1">
    <citation type="submission" date="2021-01" db="EMBL/GenBank/DDBJ databases">
        <authorList>
            <person name="Corre E."/>
            <person name="Pelletier E."/>
            <person name="Niang G."/>
            <person name="Scheremetjew M."/>
            <person name="Finn R."/>
            <person name="Kale V."/>
            <person name="Holt S."/>
            <person name="Cochrane G."/>
            <person name="Meng A."/>
            <person name="Brown T."/>
            <person name="Cohen L."/>
        </authorList>
    </citation>
    <scope>NUCLEOTIDE SEQUENCE</scope>
    <source>
        <strain evidence="2">CCMP 769</strain>
    </source>
</reference>
<dbReference type="SUPFAM" id="SSF51126">
    <property type="entry name" value="Pectin lyase-like"/>
    <property type="match status" value="2"/>
</dbReference>
<proteinExistence type="predicted"/>
<sequence>MKLRVIVLIALIPSFAAGAVVELDCARDLGEQIETAEPFSELHGDGKCTWYVAKPIKVLVPLTIRKIRVVLKSSKGIPLIKILARSVTMTDFELVGNKHLVAGTAREALLQVFKSSFHIARGTFRNSTKDGVQVRPTAGGFPITGGLLRDLVGRHNNRDLVSLTTADGGSGVTRNVVVENVRAYGSRDRGAVEISDGVEDMFVRSVYAENCFYAVSIQDHGVSKLEAIRRVFVSNIVAVRSSFAVVSQVQSIRHGDVSISRVIAKDCEKALELQNLDWVRVDDVRVIAPSTTGYPFEVKNCKDIKIRDVSFVGGGQAKGAIMVADSTNIRIAGVTLSQKTNVFFGITIFKAFQTFQPGLQISEVDLRASRGKEINIGITPAYLRVP</sequence>
<feature type="signal peptide" evidence="1">
    <location>
        <begin position="1"/>
        <end position="18"/>
    </location>
</feature>
<organism evidence="2">
    <name type="scientific">Rhodosorus marinus</name>
    <dbReference type="NCBI Taxonomy" id="101924"/>
    <lineage>
        <taxon>Eukaryota</taxon>
        <taxon>Rhodophyta</taxon>
        <taxon>Stylonematophyceae</taxon>
        <taxon>Stylonematales</taxon>
        <taxon>Stylonemataceae</taxon>
        <taxon>Rhodosorus</taxon>
    </lineage>
</organism>
<feature type="chain" id="PRO_5030923943" description="Right handed beta helix domain-containing protein" evidence="1">
    <location>
        <begin position="19"/>
        <end position="386"/>
    </location>
</feature>
<protein>
    <recommendedName>
        <fullName evidence="3">Right handed beta helix domain-containing protein</fullName>
    </recommendedName>
</protein>